<feature type="transmembrane region" description="Helical" evidence="1">
    <location>
        <begin position="45"/>
        <end position="67"/>
    </location>
</feature>
<sequence length="104" mass="11741">MNRLITNGLLGLIAASLPLFAQLLSTSYGTKSTLGFDILLYQPFSFAYILLIFVVFNLSNLYLPWAIKKESKVRSMSEALLWTCGWFISTFLLLSQLHFILSGQ</sequence>
<evidence type="ECO:0000313" key="3">
    <source>
        <dbReference type="Proteomes" id="UP000037600"/>
    </source>
</evidence>
<keyword evidence="1" id="KW-0472">Membrane</keyword>
<reference evidence="2 3" key="1">
    <citation type="submission" date="2015-04" db="EMBL/GenBank/DDBJ databases">
        <title>Draft Genome Sequence of the Novel Agar-Digesting Marine Bacterium Q1.</title>
        <authorList>
            <person name="Li Y."/>
            <person name="Li D."/>
            <person name="Chen G."/>
            <person name="Du Z."/>
        </authorList>
    </citation>
    <scope>NUCLEOTIDE SEQUENCE [LARGE SCALE GENOMIC DNA]</scope>
    <source>
        <strain evidence="2 3">Q1</strain>
    </source>
</reference>
<evidence type="ECO:0000313" key="2">
    <source>
        <dbReference type="EMBL" id="KMT66806.1"/>
    </source>
</evidence>
<keyword evidence="3" id="KW-1185">Reference proteome</keyword>
<dbReference type="Proteomes" id="UP000037600">
    <property type="component" value="Unassembled WGS sequence"/>
</dbReference>
<keyword evidence="1" id="KW-1133">Transmembrane helix</keyword>
<organism evidence="2 3">
    <name type="scientific">Catenovulum maritimum</name>
    <dbReference type="NCBI Taxonomy" id="1513271"/>
    <lineage>
        <taxon>Bacteria</taxon>
        <taxon>Pseudomonadati</taxon>
        <taxon>Pseudomonadota</taxon>
        <taxon>Gammaproteobacteria</taxon>
        <taxon>Alteromonadales</taxon>
        <taxon>Alteromonadaceae</taxon>
        <taxon>Catenovulum</taxon>
    </lineage>
</organism>
<dbReference type="AlphaFoldDB" id="A0A0J8JQ26"/>
<comment type="caution">
    <text evidence="2">The sequence shown here is derived from an EMBL/GenBank/DDBJ whole genome shotgun (WGS) entry which is preliminary data.</text>
</comment>
<protein>
    <submittedName>
        <fullName evidence="2">Uncharacterized protein</fullName>
    </submittedName>
</protein>
<gene>
    <name evidence="2" type="ORF">XM47_01420</name>
</gene>
<accession>A0A0J8JQ26</accession>
<dbReference type="EMBL" id="LAZL01000002">
    <property type="protein sequence ID" value="KMT66806.1"/>
    <property type="molecule type" value="Genomic_DNA"/>
</dbReference>
<dbReference type="RefSeq" id="WP_048688541.1">
    <property type="nucleotide sequence ID" value="NZ_KQ130482.1"/>
</dbReference>
<name>A0A0J8JQ26_9ALTE</name>
<proteinExistence type="predicted"/>
<keyword evidence="1" id="KW-0812">Transmembrane</keyword>
<dbReference type="OrthoDB" id="9930724at2"/>
<feature type="transmembrane region" description="Helical" evidence="1">
    <location>
        <begin position="79"/>
        <end position="101"/>
    </location>
</feature>
<evidence type="ECO:0000256" key="1">
    <source>
        <dbReference type="SAM" id="Phobius"/>
    </source>
</evidence>